<dbReference type="SUPFAM" id="SSF56399">
    <property type="entry name" value="ADP-ribosylation"/>
    <property type="match status" value="1"/>
</dbReference>
<dbReference type="Gene3D" id="3.90.228.10">
    <property type="match status" value="1"/>
</dbReference>
<dbReference type="Proteomes" id="UP000813427">
    <property type="component" value="Unassembled WGS sequence"/>
</dbReference>
<protein>
    <recommendedName>
        <fullName evidence="3">PARP catalytic domain-containing protein</fullName>
    </recommendedName>
</protein>
<dbReference type="EMBL" id="JAGPXF010000002">
    <property type="protein sequence ID" value="KAH7257503.1"/>
    <property type="molecule type" value="Genomic_DNA"/>
</dbReference>
<evidence type="ECO:0008006" key="3">
    <source>
        <dbReference type="Google" id="ProtNLM"/>
    </source>
</evidence>
<gene>
    <name evidence="1" type="ORF">BKA59DRAFT_470409</name>
</gene>
<name>A0A8K0S8Y9_9HYPO</name>
<dbReference type="OrthoDB" id="10256774at2759"/>
<comment type="caution">
    <text evidence="1">The sequence shown here is derived from an EMBL/GenBank/DDBJ whole genome shotgun (WGS) entry which is preliminary data.</text>
</comment>
<organism evidence="1 2">
    <name type="scientific">Fusarium tricinctum</name>
    <dbReference type="NCBI Taxonomy" id="61284"/>
    <lineage>
        <taxon>Eukaryota</taxon>
        <taxon>Fungi</taxon>
        <taxon>Dikarya</taxon>
        <taxon>Ascomycota</taxon>
        <taxon>Pezizomycotina</taxon>
        <taxon>Sordariomycetes</taxon>
        <taxon>Hypocreomycetidae</taxon>
        <taxon>Hypocreales</taxon>
        <taxon>Nectriaceae</taxon>
        <taxon>Fusarium</taxon>
        <taxon>Fusarium tricinctum species complex</taxon>
    </lineage>
</organism>
<proteinExistence type="predicted"/>
<evidence type="ECO:0000313" key="2">
    <source>
        <dbReference type="Proteomes" id="UP000813427"/>
    </source>
</evidence>
<reference evidence="1" key="1">
    <citation type="journal article" date="2021" name="Nat. Commun.">
        <title>Genetic determinants of endophytism in the Arabidopsis root mycobiome.</title>
        <authorList>
            <person name="Mesny F."/>
            <person name="Miyauchi S."/>
            <person name="Thiergart T."/>
            <person name="Pickel B."/>
            <person name="Atanasova L."/>
            <person name="Karlsson M."/>
            <person name="Huettel B."/>
            <person name="Barry K.W."/>
            <person name="Haridas S."/>
            <person name="Chen C."/>
            <person name="Bauer D."/>
            <person name="Andreopoulos W."/>
            <person name="Pangilinan J."/>
            <person name="LaButti K."/>
            <person name="Riley R."/>
            <person name="Lipzen A."/>
            <person name="Clum A."/>
            <person name="Drula E."/>
            <person name="Henrissat B."/>
            <person name="Kohler A."/>
            <person name="Grigoriev I.V."/>
            <person name="Martin F.M."/>
            <person name="Hacquard S."/>
        </authorList>
    </citation>
    <scope>NUCLEOTIDE SEQUENCE</scope>
    <source>
        <strain evidence="1">MPI-SDFR-AT-0068</strain>
    </source>
</reference>
<accession>A0A8K0S8Y9</accession>
<evidence type="ECO:0000313" key="1">
    <source>
        <dbReference type="EMBL" id="KAH7257503.1"/>
    </source>
</evidence>
<sequence length="508" mass="57776">MVYYTILKGHCPSSVTEWSCSQDEDSDYEVFNFIFTKLVLRLELSSDHRSMISCRLTDTDGSFSRKTIDPIREKIRYIMRSVLSHGSLQIRKHDLEIGILQTLEAIHELELEYKARNARRTRDRHGKGWAADGLSDWSELINNPYGLDVSTIQDTAYSILGKTPEELVAEIPKEWRVLHVESVLRRDFVKRFCSYQETLRRNLQKPDTILRDRLSPHSKLDGRVRSTISHEDIIEDMLTPRVTYHGTRIESVASIVRHGFKMPGDLVDGHVISSPRSGIVYDRGIYSSQAPFYALSFAAGRQTTPLGMLPSMRLFVCATVMGRTLSGGSGVHGPLVSGFDAHFDGKFEYIVHNERAMLPCYVIHLDLGSEAAKRALTELQSNPEEFYNISKTKKRPEAKSTAPGDIQREKEARKAAAMKWFPYGFGPATGTRFVIEEVGDISDDEEEYGEWQADKHGFSNTYMKNAGVWDEAEGQQHAEEYDDDGNPVKRKGLLMDQYQHIAHPTYKK</sequence>
<dbReference type="AlphaFoldDB" id="A0A8K0S8Y9"/>
<keyword evidence="2" id="KW-1185">Reference proteome</keyword>